<dbReference type="OrthoDB" id="3266227at2759"/>
<dbReference type="Gene3D" id="2.80.10.50">
    <property type="match status" value="1"/>
</dbReference>
<dbReference type="EMBL" id="ML770665">
    <property type="protein sequence ID" value="KAE9383166.1"/>
    <property type="molecule type" value="Genomic_DNA"/>
</dbReference>
<keyword evidence="2" id="KW-1185">Reference proteome</keyword>
<gene>
    <name evidence="1" type="ORF">BT96DRAFT_929974</name>
</gene>
<protein>
    <recommendedName>
        <fullName evidence="3">Ricin B lectin domain-containing protein</fullName>
    </recommendedName>
</protein>
<dbReference type="GO" id="GO:0004867">
    <property type="term" value="F:serine-type endopeptidase inhibitor activity"/>
    <property type="evidence" value="ECO:0007669"/>
    <property type="project" value="InterPro"/>
</dbReference>
<sequence>MSIIQSGRYTICNVKQSNFASLQDPNDGTPVTADSNDFNNTNKWNVIRLGNGKYNFQNVASGSYANTGSRPPVGTTVEGRPSPVQFVIQETRVKNQFTISTTDSRLYWGLVDDEHQTSVELSDRATDQRNWWVFRSTQ</sequence>
<evidence type="ECO:0000313" key="1">
    <source>
        <dbReference type="EMBL" id="KAE9383166.1"/>
    </source>
</evidence>
<evidence type="ECO:0000313" key="2">
    <source>
        <dbReference type="Proteomes" id="UP000799118"/>
    </source>
</evidence>
<accession>A0A6A4GCC1</accession>
<dbReference type="AlphaFoldDB" id="A0A6A4GCC1"/>
<evidence type="ECO:0008006" key="3">
    <source>
        <dbReference type="Google" id="ProtNLM"/>
    </source>
</evidence>
<dbReference type="SUPFAM" id="SSF50370">
    <property type="entry name" value="Ricin B-like lectins"/>
    <property type="match status" value="1"/>
</dbReference>
<dbReference type="InterPro" id="IPR035992">
    <property type="entry name" value="Ricin_B-like_lectins"/>
</dbReference>
<organism evidence="1 2">
    <name type="scientific">Gymnopus androsaceus JB14</name>
    <dbReference type="NCBI Taxonomy" id="1447944"/>
    <lineage>
        <taxon>Eukaryota</taxon>
        <taxon>Fungi</taxon>
        <taxon>Dikarya</taxon>
        <taxon>Basidiomycota</taxon>
        <taxon>Agaricomycotina</taxon>
        <taxon>Agaricomycetes</taxon>
        <taxon>Agaricomycetidae</taxon>
        <taxon>Agaricales</taxon>
        <taxon>Marasmiineae</taxon>
        <taxon>Omphalotaceae</taxon>
        <taxon>Gymnopus</taxon>
    </lineage>
</organism>
<proteinExistence type="predicted"/>
<reference evidence="1" key="1">
    <citation type="journal article" date="2019" name="Environ. Microbiol.">
        <title>Fungal ecological strategies reflected in gene transcription - a case study of two litter decomposers.</title>
        <authorList>
            <person name="Barbi F."/>
            <person name="Kohler A."/>
            <person name="Barry K."/>
            <person name="Baskaran P."/>
            <person name="Daum C."/>
            <person name="Fauchery L."/>
            <person name="Ihrmark K."/>
            <person name="Kuo A."/>
            <person name="LaButti K."/>
            <person name="Lipzen A."/>
            <person name="Morin E."/>
            <person name="Grigoriev I.V."/>
            <person name="Henrissat B."/>
            <person name="Lindahl B."/>
            <person name="Martin F."/>
        </authorList>
    </citation>
    <scope>NUCLEOTIDE SEQUENCE</scope>
    <source>
        <strain evidence="1">JB14</strain>
    </source>
</reference>
<name>A0A6A4GCC1_9AGAR</name>
<dbReference type="Proteomes" id="UP000799118">
    <property type="component" value="Unassembled WGS sequence"/>
</dbReference>